<evidence type="ECO:0000259" key="6">
    <source>
        <dbReference type="PROSITE" id="PS50011"/>
    </source>
</evidence>
<organism evidence="7 8">
    <name type="scientific">Desulfococcus multivorans DSM 2059</name>
    <dbReference type="NCBI Taxonomy" id="1121405"/>
    <lineage>
        <taxon>Bacteria</taxon>
        <taxon>Pseudomonadati</taxon>
        <taxon>Thermodesulfobacteriota</taxon>
        <taxon>Desulfobacteria</taxon>
        <taxon>Desulfobacterales</taxon>
        <taxon>Desulfococcaceae</taxon>
        <taxon>Desulfococcus</taxon>
    </lineage>
</organism>
<gene>
    <name evidence="7" type="ORF">dsmv_2143</name>
</gene>
<dbReference type="PROSITE" id="PS00107">
    <property type="entry name" value="PROTEIN_KINASE_ATP"/>
    <property type="match status" value="1"/>
</dbReference>
<dbReference type="PATRIC" id="fig|1121405.3.peg.1681"/>
<feature type="binding site" evidence="5">
    <location>
        <position position="59"/>
    </location>
    <ligand>
        <name>ATP</name>
        <dbReference type="ChEBI" id="CHEBI:30616"/>
    </ligand>
</feature>
<comment type="caution">
    <text evidence="7">The sequence shown here is derived from an EMBL/GenBank/DDBJ whole genome shotgun (WGS) entry which is preliminary data.</text>
</comment>
<evidence type="ECO:0000256" key="3">
    <source>
        <dbReference type="ARBA" id="ARBA00022777"/>
    </source>
</evidence>
<evidence type="ECO:0000256" key="4">
    <source>
        <dbReference type="ARBA" id="ARBA00022840"/>
    </source>
</evidence>
<sequence length="493" mass="56110">MIDEIEITIAKFIYTGILAEDTLMKKIGRYIVRGQLGRGGMGRVYKVEMPVTGKIVALKLLKPDPLLTDLLGLENIRGMFVREAVTMANLKHPNLLDVWDFDEAEGMPFYIMDYHCNNLGTMIGESHMIEKPSRRIPAEKAVRYIRQILEGLACLHYAGVVHRDIKPFNVLITDYDTVKICDFGLSKMRGYPFRGPSNLKVGTPGYASPEQQKDPDAVDFSADLFSVGVMFYRMLTGILPMKDPASPQAHNPDLDVFWDRFLLKAIEPSPLRRYRRARSMLAALDDVYAVWRGKQEKICRYPYPTGLEDLASDAPATVEYEKPRSRPLNVDLKKARRLFGLDELFRPQVYTENDFNVDVDDVVADRATGLLWERSGSEYPMTWDRARHYVRGLNDQGFSGRTDWRLPTVAELTTLLMKTYPQETLCISSVFDETQRGLWSSDRRSPAAAWYVSLDLGFVAWHDHTARCYVRAVCDRSGSTDEFNAAQATGERS</sequence>
<accession>S7TWC4</accession>
<keyword evidence="2 5" id="KW-0547">Nucleotide-binding</keyword>
<dbReference type="Pfam" id="PF00069">
    <property type="entry name" value="Pkinase"/>
    <property type="match status" value="1"/>
</dbReference>
<dbReference type="InterPro" id="IPR011009">
    <property type="entry name" value="Kinase-like_dom_sf"/>
</dbReference>
<evidence type="ECO:0000256" key="2">
    <source>
        <dbReference type="ARBA" id="ARBA00022741"/>
    </source>
</evidence>
<keyword evidence="3 7" id="KW-0418">Kinase</keyword>
<keyword evidence="4 5" id="KW-0067">ATP-binding</keyword>
<dbReference type="Gene3D" id="1.10.510.10">
    <property type="entry name" value="Transferase(Phosphotransferase) domain 1"/>
    <property type="match status" value="1"/>
</dbReference>
<reference evidence="7 8" key="1">
    <citation type="journal article" date="2013" name="Genome Announc.">
        <title>Draft genome sequences for three mercury-methylating, sulfate-reducing bacteria.</title>
        <authorList>
            <person name="Brown S.D."/>
            <person name="Hurt R.A.Jr."/>
            <person name="Gilmour C.C."/>
            <person name="Elias D.A."/>
        </authorList>
    </citation>
    <scope>NUCLEOTIDE SEQUENCE [LARGE SCALE GENOMIC DNA]</scope>
    <source>
        <strain evidence="7 8">DSM 2059</strain>
    </source>
</reference>
<dbReference type="InterPro" id="IPR000719">
    <property type="entry name" value="Prot_kinase_dom"/>
</dbReference>
<evidence type="ECO:0000313" key="7">
    <source>
        <dbReference type="EMBL" id="EPR41362.1"/>
    </source>
</evidence>
<dbReference type="AlphaFoldDB" id="S7TWC4"/>
<dbReference type="GO" id="GO:0005524">
    <property type="term" value="F:ATP binding"/>
    <property type="evidence" value="ECO:0007669"/>
    <property type="project" value="UniProtKB-UniRule"/>
</dbReference>
<dbReference type="InterPro" id="IPR008271">
    <property type="entry name" value="Ser/Thr_kinase_AS"/>
</dbReference>
<dbReference type="InterPro" id="IPR011460">
    <property type="entry name" value="Lcl_C"/>
</dbReference>
<dbReference type="EMBL" id="ATHJ01000076">
    <property type="protein sequence ID" value="EPR41362.1"/>
    <property type="molecule type" value="Genomic_DNA"/>
</dbReference>
<dbReference type="PANTHER" id="PTHR43289">
    <property type="entry name" value="MITOGEN-ACTIVATED PROTEIN KINASE KINASE KINASE 20-RELATED"/>
    <property type="match status" value="1"/>
</dbReference>
<dbReference type="InterPro" id="IPR017441">
    <property type="entry name" value="Protein_kinase_ATP_BS"/>
</dbReference>
<evidence type="ECO:0000313" key="8">
    <source>
        <dbReference type="Proteomes" id="UP000014977"/>
    </source>
</evidence>
<proteinExistence type="predicted"/>
<keyword evidence="7" id="KW-0723">Serine/threonine-protein kinase</keyword>
<evidence type="ECO:0000256" key="5">
    <source>
        <dbReference type="PROSITE-ProRule" id="PRU10141"/>
    </source>
</evidence>
<dbReference type="Gene3D" id="3.30.200.20">
    <property type="entry name" value="Phosphorylase Kinase, domain 1"/>
    <property type="match status" value="1"/>
</dbReference>
<dbReference type="PROSITE" id="PS00108">
    <property type="entry name" value="PROTEIN_KINASE_ST"/>
    <property type="match status" value="1"/>
</dbReference>
<keyword evidence="8" id="KW-1185">Reference proteome</keyword>
<keyword evidence="1" id="KW-0808">Transferase</keyword>
<dbReference type="CDD" id="cd14014">
    <property type="entry name" value="STKc_PknB_like"/>
    <property type="match status" value="1"/>
</dbReference>
<dbReference type="PROSITE" id="PS50011">
    <property type="entry name" value="PROTEIN_KINASE_DOM"/>
    <property type="match status" value="1"/>
</dbReference>
<evidence type="ECO:0000256" key="1">
    <source>
        <dbReference type="ARBA" id="ARBA00022679"/>
    </source>
</evidence>
<feature type="domain" description="Protein kinase" evidence="6">
    <location>
        <begin position="30"/>
        <end position="339"/>
    </location>
</feature>
<dbReference type="PANTHER" id="PTHR43289:SF6">
    <property type="entry name" value="SERINE_THREONINE-PROTEIN KINASE NEKL-3"/>
    <property type="match status" value="1"/>
</dbReference>
<dbReference type="Proteomes" id="UP000014977">
    <property type="component" value="Unassembled WGS sequence"/>
</dbReference>
<dbReference type="SMART" id="SM00220">
    <property type="entry name" value="S_TKc"/>
    <property type="match status" value="1"/>
</dbReference>
<dbReference type="STRING" id="897.B2D07_06360"/>
<dbReference type="GO" id="GO:0004674">
    <property type="term" value="F:protein serine/threonine kinase activity"/>
    <property type="evidence" value="ECO:0007669"/>
    <property type="project" value="UniProtKB-KW"/>
</dbReference>
<protein>
    <submittedName>
        <fullName evidence="7">Serine/threonine protein kinase</fullName>
    </submittedName>
</protein>
<name>S7TWC4_DESML</name>
<dbReference type="eggNOG" id="COG0515">
    <property type="taxonomic scope" value="Bacteria"/>
</dbReference>
<dbReference type="SUPFAM" id="SSF56112">
    <property type="entry name" value="Protein kinase-like (PK-like)"/>
    <property type="match status" value="1"/>
</dbReference>
<dbReference type="Pfam" id="PF07603">
    <property type="entry name" value="Lcl_C"/>
    <property type="match status" value="1"/>
</dbReference>